<dbReference type="EMBL" id="BMYU01000001">
    <property type="protein sequence ID" value="GGX29474.1"/>
    <property type="molecule type" value="Genomic_DNA"/>
</dbReference>
<keyword evidence="2" id="KW-0012">Acyltransferase</keyword>
<dbReference type="Proteomes" id="UP000653343">
    <property type="component" value="Unassembled WGS sequence"/>
</dbReference>
<comment type="caution">
    <text evidence="5">The sequence shown here is derived from an EMBL/GenBank/DDBJ whole genome shotgun (WGS) entry which is preliminary data.</text>
</comment>
<dbReference type="InterPro" id="IPR000182">
    <property type="entry name" value="GNAT_dom"/>
</dbReference>
<organism evidence="5 6">
    <name type="scientific">Undibacterium squillarum</name>
    <dbReference type="NCBI Taxonomy" id="1131567"/>
    <lineage>
        <taxon>Bacteria</taxon>
        <taxon>Pseudomonadati</taxon>
        <taxon>Pseudomonadota</taxon>
        <taxon>Betaproteobacteria</taxon>
        <taxon>Burkholderiales</taxon>
        <taxon>Oxalobacteraceae</taxon>
        <taxon>Undibacterium</taxon>
    </lineage>
</organism>
<dbReference type="PROSITE" id="PS51186">
    <property type="entry name" value="GNAT"/>
    <property type="match status" value="1"/>
</dbReference>
<dbReference type="RefSeq" id="WP_189355239.1">
    <property type="nucleotide sequence ID" value="NZ_BMYU01000001.1"/>
</dbReference>
<evidence type="ECO:0000256" key="1">
    <source>
        <dbReference type="ARBA" id="ARBA00022679"/>
    </source>
</evidence>
<sequence>MSELKLTPARAEDAAAVLAFERENRAHFERWIASRGDAYYHLAQVEKSLQEAQWMWAAGREYHVLAWHQETLVGRLTIRNIERTYYQKGEIGYRFAEASGGRGFASAAVNLLAQKAFAEFGLHRIESKIIVDNLPSVGVMRKSGFRQYGHARSAVLRHDQWHDLLLFERLHPDFVTAEPPTEPAQKL</sequence>
<keyword evidence="1" id="KW-0808">Transferase</keyword>
<accession>A0ABQ2XRK7</accession>
<dbReference type="SUPFAM" id="SSF55729">
    <property type="entry name" value="Acyl-CoA N-acyltransferases (Nat)"/>
    <property type="match status" value="1"/>
</dbReference>
<reference evidence="6" key="1">
    <citation type="journal article" date="2019" name="Int. J. Syst. Evol. Microbiol.">
        <title>The Global Catalogue of Microorganisms (GCM) 10K type strain sequencing project: providing services to taxonomists for standard genome sequencing and annotation.</title>
        <authorList>
            <consortium name="The Broad Institute Genomics Platform"/>
            <consortium name="The Broad Institute Genome Sequencing Center for Infectious Disease"/>
            <person name="Wu L."/>
            <person name="Ma J."/>
        </authorList>
    </citation>
    <scope>NUCLEOTIDE SEQUENCE [LARGE SCALE GENOMIC DNA]</scope>
    <source>
        <strain evidence="6">KCTC 23917</strain>
    </source>
</reference>
<feature type="domain" description="N-acetyltransferase" evidence="4">
    <location>
        <begin position="18"/>
        <end position="171"/>
    </location>
</feature>
<dbReference type="InterPro" id="IPR016181">
    <property type="entry name" value="Acyl_CoA_acyltransferase"/>
</dbReference>
<name>A0ABQ2XRK7_9BURK</name>
<keyword evidence="6" id="KW-1185">Reference proteome</keyword>
<evidence type="ECO:0000256" key="2">
    <source>
        <dbReference type="ARBA" id="ARBA00023315"/>
    </source>
</evidence>
<dbReference type="Pfam" id="PF13302">
    <property type="entry name" value="Acetyltransf_3"/>
    <property type="match status" value="1"/>
</dbReference>
<evidence type="ECO:0000256" key="3">
    <source>
        <dbReference type="ARBA" id="ARBA00038502"/>
    </source>
</evidence>
<protein>
    <submittedName>
        <fullName evidence="5">Ribosomal-protein-alanine N-acetyltransferase</fullName>
    </submittedName>
</protein>
<comment type="similarity">
    <text evidence="3">Belongs to the acetyltransferase family. RimJ subfamily.</text>
</comment>
<dbReference type="InterPro" id="IPR051531">
    <property type="entry name" value="N-acetyltransferase"/>
</dbReference>
<proteinExistence type="inferred from homology"/>
<dbReference type="PANTHER" id="PTHR43792">
    <property type="entry name" value="GNAT FAMILY, PUTATIVE (AFU_ORTHOLOGUE AFUA_3G00765)-RELATED-RELATED"/>
    <property type="match status" value="1"/>
</dbReference>
<evidence type="ECO:0000313" key="6">
    <source>
        <dbReference type="Proteomes" id="UP000653343"/>
    </source>
</evidence>
<evidence type="ECO:0000313" key="5">
    <source>
        <dbReference type="EMBL" id="GGX29474.1"/>
    </source>
</evidence>
<dbReference type="Gene3D" id="3.40.630.30">
    <property type="match status" value="1"/>
</dbReference>
<gene>
    <name evidence="5" type="ORF">GCM10010946_03000</name>
</gene>
<dbReference type="PANTHER" id="PTHR43792:SF8">
    <property type="entry name" value="[RIBOSOMAL PROTEIN US5]-ALANINE N-ACETYLTRANSFERASE"/>
    <property type="match status" value="1"/>
</dbReference>
<evidence type="ECO:0000259" key="4">
    <source>
        <dbReference type="PROSITE" id="PS51186"/>
    </source>
</evidence>